<gene>
    <name evidence="1" type="ORF">EYF80_011910</name>
</gene>
<organism evidence="1 2">
    <name type="scientific">Liparis tanakae</name>
    <name type="common">Tanaka's snailfish</name>
    <dbReference type="NCBI Taxonomy" id="230148"/>
    <lineage>
        <taxon>Eukaryota</taxon>
        <taxon>Metazoa</taxon>
        <taxon>Chordata</taxon>
        <taxon>Craniata</taxon>
        <taxon>Vertebrata</taxon>
        <taxon>Euteleostomi</taxon>
        <taxon>Actinopterygii</taxon>
        <taxon>Neopterygii</taxon>
        <taxon>Teleostei</taxon>
        <taxon>Neoteleostei</taxon>
        <taxon>Acanthomorphata</taxon>
        <taxon>Eupercaria</taxon>
        <taxon>Perciformes</taxon>
        <taxon>Cottioidei</taxon>
        <taxon>Cottales</taxon>
        <taxon>Liparidae</taxon>
        <taxon>Liparis</taxon>
    </lineage>
</organism>
<dbReference type="Proteomes" id="UP000314294">
    <property type="component" value="Unassembled WGS sequence"/>
</dbReference>
<proteinExistence type="predicted"/>
<dbReference type="EMBL" id="SRLO01000079">
    <property type="protein sequence ID" value="TNN77853.1"/>
    <property type="molecule type" value="Genomic_DNA"/>
</dbReference>
<sequence>MVQTASPSHPGQLRRICAAAPRCRRDIKRTCVNSCPPDAASPLLTTSAALPSLASLGGMQAM</sequence>
<name>A0A4Z2IKZ1_9TELE</name>
<evidence type="ECO:0000313" key="2">
    <source>
        <dbReference type="Proteomes" id="UP000314294"/>
    </source>
</evidence>
<protein>
    <submittedName>
        <fullName evidence="1">Uncharacterized protein</fullName>
    </submittedName>
</protein>
<reference evidence="1 2" key="1">
    <citation type="submission" date="2019-03" db="EMBL/GenBank/DDBJ databases">
        <title>First draft genome of Liparis tanakae, snailfish: a comprehensive survey of snailfish specific genes.</title>
        <authorList>
            <person name="Kim W."/>
            <person name="Song I."/>
            <person name="Jeong J.-H."/>
            <person name="Kim D."/>
            <person name="Kim S."/>
            <person name="Ryu S."/>
            <person name="Song J.Y."/>
            <person name="Lee S.K."/>
        </authorList>
    </citation>
    <scope>NUCLEOTIDE SEQUENCE [LARGE SCALE GENOMIC DNA]</scope>
    <source>
        <tissue evidence="1">Muscle</tissue>
    </source>
</reference>
<keyword evidence="2" id="KW-1185">Reference proteome</keyword>
<dbReference type="AlphaFoldDB" id="A0A4Z2IKZ1"/>
<accession>A0A4Z2IKZ1</accession>
<evidence type="ECO:0000313" key="1">
    <source>
        <dbReference type="EMBL" id="TNN77853.1"/>
    </source>
</evidence>
<comment type="caution">
    <text evidence="1">The sequence shown here is derived from an EMBL/GenBank/DDBJ whole genome shotgun (WGS) entry which is preliminary data.</text>
</comment>